<dbReference type="Proteomes" id="UP000316093">
    <property type="component" value="Chromosome"/>
</dbReference>
<keyword evidence="2" id="KW-1185">Reference proteome</keyword>
<evidence type="ECO:0000313" key="2">
    <source>
        <dbReference type="Proteomes" id="UP000316093"/>
    </source>
</evidence>
<gene>
    <name evidence="1" type="ORF">FIV34_11235</name>
</gene>
<dbReference type="AlphaFoldDB" id="A0A4Y5Z3N1"/>
<name>A0A4Y5Z3N1_9GAMM</name>
<evidence type="ECO:0000313" key="1">
    <source>
        <dbReference type="EMBL" id="QDE39737.1"/>
    </source>
</evidence>
<organism evidence="1 2">
    <name type="scientific">Luteibacter pinisoli</name>
    <dbReference type="NCBI Taxonomy" id="2589080"/>
    <lineage>
        <taxon>Bacteria</taxon>
        <taxon>Pseudomonadati</taxon>
        <taxon>Pseudomonadota</taxon>
        <taxon>Gammaproteobacteria</taxon>
        <taxon>Lysobacterales</taxon>
        <taxon>Rhodanobacteraceae</taxon>
        <taxon>Luteibacter</taxon>
    </lineage>
</organism>
<proteinExistence type="predicted"/>
<accession>A0A4Y5Z3N1</accession>
<protein>
    <submittedName>
        <fullName evidence="1">Uncharacterized protein</fullName>
    </submittedName>
</protein>
<dbReference type="KEGG" id="lpy:FIV34_11235"/>
<dbReference type="EMBL" id="CP041046">
    <property type="protein sequence ID" value="QDE39737.1"/>
    <property type="molecule type" value="Genomic_DNA"/>
</dbReference>
<sequence>MSVDSNLHQEALDWNKAAEYVLSAEAIAKREHAGALIKFDGERTNGKIYTVLLDGFRGQDLFFRMDTSDLLGTLAKAYPFGDDATFDVAQTARLSHLLSEWDRWVRKGFVLSLNFAWVDGAMSYSAIISGEHGVFEHIHVEGKSILEVMSNATGQLEAR</sequence>
<dbReference type="OrthoDB" id="3034993at2"/>
<dbReference type="RefSeq" id="WP_139982745.1">
    <property type="nucleotide sequence ID" value="NZ_CP041046.1"/>
</dbReference>
<reference evidence="1 2" key="1">
    <citation type="submission" date="2019-06" db="EMBL/GenBank/DDBJ databases">
        <title>A complete genome sequence for Luteibacter pinisoli MAH-14.</title>
        <authorList>
            <person name="Baltrus D.A."/>
        </authorList>
    </citation>
    <scope>NUCLEOTIDE SEQUENCE [LARGE SCALE GENOMIC DNA]</scope>
    <source>
        <strain evidence="1 2">MAH-14</strain>
    </source>
</reference>